<reference evidence="2 3" key="1">
    <citation type="submission" date="2018-06" db="EMBL/GenBank/DDBJ databases">
        <authorList>
            <consortium name="Pathogen Informatics"/>
            <person name="Doyle S."/>
        </authorList>
    </citation>
    <scope>NUCLEOTIDE SEQUENCE [LARGE SCALE GENOMIC DNA]</scope>
    <source>
        <strain evidence="2 3">NCTC10418</strain>
    </source>
</reference>
<dbReference type="EMBL" id="UFZQ01000001">
    <property type="protein sequence ID" value="STE84691.1"/>
    <property type="molecule type" value="Genomic_DNA"/>
</dbReference>
<evidence type="ECO:0000313" key="3">
    <source>
        <dbReference type="Proteomes" id="UP000255460"/>
    </source>
</evidence>
<dbReference type="AlphaFoldDB" id="A0A376KTM9"/>
<keyword evidence="1" id="KW-1133">Transmembrane helix</keyword>
<accession>A0A376KTM9</accession>
<evidence type="ECO:0000313" key="2">
    <source>
        <dbReference type="EMBL" id="STE84691.1"/>
    </source>
</evidence>
<protein>
    <submittedName>
        <fullName evidence="2">Inner membrane protein</fullName>
    </submittedName>
</protein>
<dbReference type="Proteomes" id="UP000255460">
    <property type="component" value="Unassembled WGS sequence"/>
</dbReference>
<dbReference type="InterPro" id="IPR024470">
    <property type="entry name" value="DUF2545"/>
</dbReference>
<evidence type="ECO:0000256" key="1">
    <source>
        <dbReference type="SAM" id="Phobius"/>
    </source>
</evidence>
<name>A0A376KTM9_ECOLX</name>
<keyword evidence="1" id="KW-0812">Transmembrane</keyword>
<proteinExistence type="predicted"/>
<gene>
    <name evidence="2" type="primary">yfdY</name>
    <name evidence="2" type="ORF">NCTC10418_02394</name>
</gene>
<keyword evidence="1" id="KW-0472">Membrane</keyword>
<organism evidence="2 3">
    <name type="scientific">Escherichia coli</name>
    <dbReference type="NCBI Taxonomy" id="562"/>
    <lineage>
        <taxon>Bacteria</taxon>
        <taxon>Pseudomonadati</taxon>
        <taxon>Pseudomonadota</taxon>
        <taxon>Gammaproteobacteria</taxon>
        <taxon>Enterobacterales</taxon>
        <taxon>Enterobacteriaceae</taxon>
        <taxon>Escherichia</taxon>
    </lineage>
</organism>
<sequence>MIYLWMFLALCIVCVSGYIGQVLNVVSAVSSFFGMVILAALIYYFTMWLTGGNELVTGDIYVSCPGLWLDDSLYGGVWQAIVGQDGSFGQVFTSASDMIVHLPCDRRYRTG</sequence>
<dbReference type="Pfam" id="PF10810">
    <property type="entry name" value="DUF2545"/>
    <property type="match status" value="1"/>
</dbReference>
<feature type="transmembrane region" description="Helical" evidence="1">
    <location>
        <begin position="27"/>
        <end position="45"/>
    </location>
</feature>